<dbReference type="PANTHER" id="PTHR42681">
    <property type="entry name" value="MALONYL-COA-ACYL CARRIER PROTEIN TRANSACYLASE, MITOCHONDRIAL"/>
    <property type="match status" value="1"/>
</dbReference>
<dbReference type="InterPro" id="IPR024925">
    <property type="entry name" value="Malonyl_CoA-ACP_transAc"/>
</dbReference>
<accession>F1TEV8</accession>
<dbReference type="NCBIfam" id="TIGR00128">
    <property type="entry name" value="fabD"/>
    <property type="match status" value="1"/>
</dbReference>
<dbReference type="EMBL" id="ACXX02000009">
    <property type="protein sequence ID" value="EGD47274.1"/>
    <property type="molecule type" value="Genomic_DNA"/>
</dbReference>
<protein>
    <recommendedName>
        <fullName evidence="4">Malonyl CoA-acyl carrier protein transacylase</fullName>
        <ecNumber evidence="4">2.3.1.39</ecNumber>
    </recommendedName>
</protein>
<dbReference type="GO" id="GO:0006633">
    <property type="term" value="P:fatty acid biosynthetic process"/>
    <property type="evidence" value="ECO:0007669"/>
    <property type="project" value="TreeGrafter"/>
</dbReference>
<reference evidence="7" key="2">
    <citation type="submission" date="2011-01" db="EMBL/GenBank/DDBJ databases">
        <title>The Non-contiguous Finished genome of Clostridium papyrosolvens.</title>
        <authorList>
            <person name="Lucas S."/>
            <person name="Copeland A."/>
            <person name="Lapidus A."/>
            <person name="Cheng J.-F."/>
            <person name="Goodwin L."/>
            <person name="Pitluck S."/>
            <person name="Misra M."/>
            <person name="Chertkov O."/>
            <person name="Detter J.C."/>
            <person name="Han C."/>
            <person name="Tapia R."/>
            <person name="Land M."/>
            <person name="Hauser L."/>
            <person name="Kyrpides N."/>
            <person name="Ivanova N."/>
            <person name="Pagani I."/>
            <person name="Mouttaki H."/>
            <person name="He Z."/>
            <person name="Zhou J."/>
            <person name="Hemme C.L."/>
            <person name="Woyke T."/>
        </authorList>
    </citation>
    <scope>NUCLEOTIDE SEQUENCE [LARGE SCALE GENOMIC DNA]</scope>
    <source>
        <strain evidence="7">DSM 2782</strain>
    </source>
</reference>
<organism evidence="7 8">
    <name type="scientific">Ruminiclostridium papyrosolvens DSM 2782</name>
    <dbReference type="NCBI Taxonomy" id="588581"/>
    <lineage>
        <taxon>Bacteria</taxon>
        <taxon>Bacillati</taxon>
        <taxon>Bacillota</taxon>
        <taxon>Clostridia</taxon>
        <taxon>Eubacteriales</taxon>
        <taxon>Oscillospiraceae</taxon>
        <taxon>Ruminiclostridium</taxon>
    </lineage>
</organism>
<dbReference type="SUPFAM" id="SSF55048">
    <property type="entry name" value="Probable ACP-binding domain of malonyl-CoA ACP transacylase"/>
    <property type="match status" value="1"/>
</dbReference>
<dbReference type="eggNOG" id="COG0331">
    <property type="taxonomic scope" value="Bacteria"/>
</dbReference>
<dbReference type="PANTHER" id="PTHR42681:SF1">
    <property type="entry name" value="MALONYL-COA-ACYL CARRIER PROTEIN TRANSACYLASE, MITOCHONDRIAL"/>
    <property type="match status" value="1"/>
</dbReference>
<dbReference type="GO" id="GO:0004314">
    <property type="term" value="F:[acyl-carrier-protein] S-malonyltransferase activity"/>
    <property type="evidence" value="ECO:0007669"/>
    <property type="project" value="UniProtKB-EC"/>
</dbReference>
<evidence type="ECO:0000256" key="2">
    <source>
        <dbReference type="ARBA" id="ARBA00023315"/>
    </source>
</evidence>
<feature type="active site" evidence="5">
    <location>
        <position position="200"/>
    </location>
</feature>
<dbReference type="InterPro" id="IPR016036">
    <property type="entry name" value="Malonyl_transacylase_ACP-bd"/>
</dbReference>
<dbReference type="Proteomes" id="UP000003860">
    <property type="component" value="Unassembled WGS sequence"/>
</dbReference>
<dbReference type="Gene3D" id="3.30.70.250">
    <property type="entry name" value="Malonyl-CoA ACP transacylase, ACP-binding"/>
    <property type="match status" value="1"/>
</dbReference>
<keyword evidence="1 4" id="KW-0808">Transferase</keyword>
<dbReference type="InterPro" id="IPR050858">
    <property type="entry name" value="Mal-CoA-ACP_Trans/PKS_FabD"/>
</dbReference>
<evidence type="ECO:0000256" key="4">
    <source>
        <dbReference type="PIRNR" id="PIRNR000446"/>
    </source>
</evidence>
<name>F1TEV8_9FIRM</name>
<feature type="domain" description="Malonyl-CoA:ACP transacylase (MAT)" evidence="6">
    <location>
        <begin position="7"/>
        <end position="306"/>
    </location>
</feature>
<evidence type="ECO:0000259" key="6">
    <source>
        <dbReference type="SMART" id="SM00827"/>
    </source>
</evidence>
<comment type="caution">
    <text evidence="7">The sequence shown here is derived from an EMBL/GenBank/DDBJ whole genome shotgun (WGS) entry which is preliminary data.</text>
</comment>
<gene>
    <name evidence="7" type="ORF">Cpap_1667</name>
</gene>
<dbReference type="InterPro" id="IPR014043">
    <property type="entry name" value="Acyl_transferase_dom"/>
</dbReference>
<dbReference type="AlphaFoldDB" id="F1TEV8"/>
<dbReference type="EC" id="2.3.1.39" evidence="4"/>
<dbReference type="FunFam" id="3.30.70.250:FF:000001">
    <property type="entry name" value="Malonyl CoA-acyl carrier protein transacylase"/>
    <property type="match status" value="1"/>
</dbReference>
<dbReference type="GO" id="GO:0005829">
    <property type="term" value="C:cytosol"/>
    <property type="evidence" value="ECO:0007669"/>
    <property type="project" value="TreeGrafter"/>
</dbReference>
<dbReference type="InterPro" id="IPR004410">
    <property type="entry name" value="Malonyl_CoA-ACP_transAc_FabD"/>
</dbReference>
<dbReference type="Pfam" id="PF00698">
    <property type="entry name" value="Acyl_transf_1"/>
    <property type="match status" value="1"/>
</dbReference>
<evidence type="ECO:0000256" key="1">
    <source>
        <dbReference type="ARBA" id="ARBA00022679"/>
    </source>
</evidence>
<dbReference type="SUPFAM" id="SSF52151">
    <property type="entry name" value="FabD/lysophospholipase-like"/>
    <property type="match status" value="1"/>
</dbReference>
<reference evidence="7" key="1">
    <citation type="submission" date="2009-07" db="EMBL/GenBank/DDBJ databases">
        <authorList>
            <consortium name="US DOE Joint Genome Institute (JGI-PGF)"/>
            <person name="Lucas S."/>
            <person name="Copeland A."/>
            <person name="Lapidus A."/>
            <person name="Glavina del Rio T."/>
            <person name="Tice H."/>
            <person name="Bruce D."/>
            <person name="Goodwin L."/>
            <person name="Pitluck S."/>
            <person name="Larimer F."/>
            <person name="Land M.L."/>
            <person name="Mouttaki H."/>
            <person name="He Z."/>
            <person name="Zhou J."/>
            <person name="Hemme C.L."/>
        </authorList>
    </citation>
    <scope>NUCLEOTIDE SEQUENCE</scope>
    <source>
        <strain evidence="7">DSM 2782</strain>
    </source>
</reference>
<evidence type="ECO:0000256" key="3">
    <source>
        <dbReference type="ARBA" id="ARBA00048462"/>
    </source>
</evidence>
<dbReference type="InterPro" id="IPR016035">
    <property type="entry name" value="Acyl_Trfase/lysoPLipase"/>
</dbReference>
<keyword evidence="8" id="KW-1185">Reference proteome</keyword>
<dbReference type="STRING" id="588581.Cpap_1667"/>
<evidence type="ECO:0000256" key="5">
    <source>
        <dbReference type="PIRSR" id="PIRSR000446-1"/>
    </source>
</evidence>
<dbReference type="OrthoDB" id="9805460at2"/>
<evidence type="ECO:0000313" key="8">
    <source>
        <dbReference type="Proteomes" id="UP000003860"/>
    </source>
</evidence>
<keyword evidence="2 4" id="KW-0012">Acyltransferase</keyword>
<proteinExistence type="inferred from homology"/>
<evidence type="ECO:0000313" key="7">
    <source>
        <dbReference type="EMBL" id="EGD47274.1"/>
    </source>
</evidence>
<comment type="catalytic activity">
    <reaction evidence="3 4">
        <text>holo-[ACP] + malonyl-CoA = malonyl-[ACP] + CoA</text>
        <dbReference type="Rhea" id="RHEA:41792"/>
        <dbReference type="Rhea" id="RHEA-COMP:9623"/>
        <dbReference type="Rhea" id="RHEA-COMP:9685"/>
        <dbReference type="ChEBI" id="CHEBI:57287"/>
        <dbReference type="ChEBI" id="CHEBI:57384"/>
        <dbReference type="ChEBI" id="CHEBI:64479"/>
        <dbReference type="ChEBI" id="CHEBI:78449"/>
        <dbReference type="EC" id="2.3.1.39"/>
    </reaction>
</comment>
<feature type="active site" evidence="5">
    <location>
        <position position="91"/>
    </location>
</feature>
<sequence length="310" mass="33078">MGKVAFLFPGQGAQYVGMGKEIADEYKSAGKIFDEATEALGFDVREMIFNSDDETLKITENTQPTIVTTSIACMQPLLEKGIKPDFVAGLSLGEYAAHVAAGTVSFKDAVSLVKKRGKYMQEAVPLGVGAMAAIIGLENDDVIECCKEASEIGIVEPANFNCPGQIVVAGETAAVEKAAELCKTKGAKRAMLLPVSAPFHCSLLKPAGEKLAAELEKVSFKDMKIPVVSNVTGDAVTDKSMVKELLIRQVSTSVLWEKCISTMLDKGVNTFVEIGPGKVLSGFVKKIDKNVTVINIENLETLNKALEVLA</sequence>
<comment type="similarity">
    <text evidence="4">Belongs to the fabD family.</text>
</comment>
<dbReference type="SMART" id="SM00827">
    <property type="entry name" value="PKS_AT"/>
    <property type="match status" value="1"/>
</dbReference>
<dbReference type="RefSeq" id="WP_004620394.1">
    <property type="nucleotide sequence ID" value="NZ_ACXX02000009.1"/>
</dbReference>
<dbReference type="Gene3D" id="3.40.366.10">
    <property type="entry name" value="Malonyl-Coenzyme A Acyl Carrier Protein, domain 2"/>
    <property type="match status" value="1"/>
</dbReference>
<dbReference type="InterPro" id="IPR001227">
    <property type="entry name" value="Ac_transferase_dom_sf"/>
</dbReference>
<dbReference type="PIRSF" id="PIRSF000446">
    <property type="entry name" value="Mct"/>
    <property type="match status" value="1"/>
</dbReference>